<reference evidence="2" key="2">
    <citation type="submission" date="2023-06" db="EMBL/GenBank/DDBJ databases">
        <authorList>
            <consortium name="Lawrence Berkeley National Laboratory"/>
            <person name="Haridas S."/>
            <person name="Hensen N."/>
            <person name="Bonometti L."/>
            <person name="Westerberg I."/>
            <person name="Brannstrom I.O."/>
            <person name="Guillou S."/>
            <person name="Cros-Aarteil S."/>
            <person name="Calhoun S."/>
            <person name="Kuo A."/>
            <person name="Mondo S."/>
            <person name="Pangilinan J."/>
            <person name="Riley R."/>
            <person name="Labutti K."/>
            <person name="Andreopoulos B."/>
            <person name="Lipzen A."/>
            <person name="Chen C."/>
            <person name="Yanf M."/>
            <person name="Daum C."/>
            <person name="Ng V."/>
            <person name="Clum A."/>
            <person name="Steindorff A."/>
            <person name="Ohm R."/>
            <person name="Martin F."/>
            <person name="Silar P."/>
            <person name="Natvig D."/>
            <person name="Lalanne C."/>
            <person name="Gautier V."/>
            <person name="Ament-Velasquez S.L."/>
            <person name="Kruys A."/>
            <person name="Hutchinson M.I."/>
            <person name="Powell A.J."/>
            <person name="Barry K."/>
            <person name="Miller A.N."/>
            <person name="Grigoriev I.V."/>
            <person name="Debuchy R."/>
            <person name="Gladieux P."/>
            <person name="Thoren M.H."/>
            <person name="Johannesson H."/>
        </authorList>
    </citation>
    <scope>NUCLEOTIDE SEQUENCE</scope>
    <source>
        <strain evidence="2">CBS 955.72</strain>
    </source>
</reference>
<dbReference type="AlphaFoldDB" id="A0AAJ0HJQ2"/>
<gene>
    <name evidence="2" type="ORF">B0T25DRAFT_453808</name>
</gene>
<evidence type="ECO:0000256" key="1">
    <source>
        <dbReference type="SAM" id="MobiDB-lite"/>
    </source>
</evidence>
<dbReference type="EMBL" id="JAUIQD010000004">
    <property type="protein sequence ID" value="KAK3353911.1"/>
    <property type="molecule type" value="Genomic_DNA"/>
</dbReference>
<feature type="compositionally biased region" description="Basic and acidic residues" evidence="1">
    <location>
        <begin position="55"/>
        <end position="70"/>
    </location>
</feature>
<name>A0AAJ0HJQ2_9PEZI</name>
<evidence type="ECO:0000313" key="3">
    <source>
        <dbReference type="Proteomes" id="UP001275084"/>
    </source>
</evidence>
<evidence type="ECO:0000313" key="2">
    <source>
        <dbReference type="EMBL" id="KAK3353911.1"/>
    </source>
</evidence>
<proteinExistence type="predicted"/>
<keyword evidence="3" id="KW-1185">Reference proteome</keyword>
<organism evidence="2 3">
    <name type="scientific">Lasiosphaeria hispida</name>
    <dbReference type="NCBI Taxonomy" id="260671"/>
    <lineage>
        <taxon>Eukaryota</taxon>
        <taxon>Fungi</taxon>
        <taxon>Dikarya</taxon>
        <taxon>Ascomycota</taxon>
        <taxon>Pezizomycotina</taxon>
        <taxon>Sordariomycetes</taxon>
        <taxon>Sordariomycetidae</taxon>
        <taxon>Sordariales</taxon>
        <taxon>Lasiosphaeriaceae</taxon>
        <taxon>Lasiosphaeria</taxon>
    </lineage>
</organism>
<protein>
    <submittedName>
        <fullName evidence="2">Uncharacterized protein</fullName>
    </submittedName>
</protein>
<sequence length="471" mass="52300">MREQLNSQAENIEIQREKVRSLTHIIQEKDADLEETREKYRKTKATYQKKLQDLESESKNELQKMSDHFDAQSQQHQASLTELNTAHETQIQALKMSHQTSLKEHHAATNAKIASVIAERDQFLANHASELYAISQQHSAQLQQERENRMAELHHHQTSYENLLYQERDEHARTLAALRPDPGEHIRQAADHDLRATFRDLRLMVQTVTQPFNLGKLRIPGRVGEGGIDPTGFVEREGKGAVRHLLSSVVWATIVEGFFSSPCGFGAFGKGEGAGLLMDVFRGWVRLVAPAGGEYFDSSLAEPDLELFRRDQAANRWRSATFHSIACSIKASGESSSQGDEAQQAQPLVTPFTANQAKVKAEILGILRGATQNPLLEEIEDKVGEITSVAGALALEVGVHRAYLGLAVPQRGELVQIGHEFIDCEDGDAARGTFETVDLVVSPHLYRVGDGRGDLTTAKAIHPGEIYPVRS</sequence>
<accession>A0AAJ0HJQ2</accession>
<comment type="caution">
    <text evidence="2">The sequence shown here is derived from an EMBL/GenBank/DDBJ whole genome shotgun (WGS) entry which is preliminary data.</text>
</comment>
<reference evidence="2" key="1">
    <citation type="journal article" date="2023" name="Mol. Phylogenet. Evol.">
        <title>Genome-scale phylogeny and comparative genomics of the fungal order Sordariales.</title>
        <authorList>
            <person name="Hensen N."/>
            <person name="Bonometti L."/>
            <person name="Westerberg I."/>
            <person name="Brannstrom I.O."/>
            <person name="Guillou S."/>
            <person name="Cros-Aarteil S."/>
            <person name="Calhoun S."/>
            <person name="Haridas S."/>
            <person name="Kuo A."/>
            <person name="Mondo S."/>
            <person name="Pangilinan J."/>
            <person name="Riley R."/>
            <person name="LaButti K."/>
            <person name="Andreopoulos B."/>
            <person name="Lipzen A."/>
            <person name="Chen C."/>
            <person name="Yan M."/>
            <person name="Daum C."/>
            <person name="Ng V."/>
            <person name="Clum A."/>
            <person name="Steindorff A."/>
            <person name="Ohm R.A."/>
            <person name="Martin F."/>
            <person name="Silar P."/>
            <person name="Natvig D.O."/>
            <person name="Lalanne C."/>
            <person name="Gautier V."/>
            <person name="Ament-Velasquez S.L."/>
            <person name="Kruys A."/>
            <person name="Hutchinson M.I."/>
            <person name="Powell A.J."/>
            <person name="Barry K."/>
            <person name="Miller A.N."/>
            <person name="Grigoriev I.V."/>
            <person name="Debuchy R."/>
            <person name="Gladieux P."/>
            <person name="Hiltunen Thoren M."/>
            <person name="Johannesson H."/>
        </authorList>
    </citation>
    <scope>NUCLEOTIDE SEQUENCE</scope>
    <source>
        <strain evidence="2">CBS 955.72</strain>
    </source>
</reference>
<feature type="region of interest" description="Disordered" evidence="1">
    <location>
        <begin position="55"/>
        <end position="74"/>
    </location>
</feature>
<dbReference type="Proteomes" id="UP001275084">
    <property type="component" value="Unassembled WGS sequence"/>
</dbReference>